<feature type="compositionally biased region" description="Low complexity" evidence="8">
    <location>
        <begin position="409"/>
        <end position="420"/>
    </location>
</feature>
<evidence type="ECO:0000256" key="2">
    <source>
        <dbReference type="ARBA" id="ARBA00022670"/>
    </source>
</evidence>
<dbReference type="Pfam" id="PF02586">
    <property type="entry name" value="SRAP"/>
    <property type="match status" value="1"/>
</dbReference>
<dbReference type="InterPro" id="IPR036590">
    <property type="entry name" value="SRAP-like"/>
</dbReference>
<keyword evidence="3" id="KW-0227">DNA damage</keyword>
<evidence type="ECO:0000256" key="1">
    <source>
        <dbReference type="ARBA" id="ARBA00008136"/>
    </source>
</evidence>
<evidence type="ECO:0000313" key="9">
    <source>
        <dbReference type="EMBL" id="TDL26787.1"/>
    </source>
</evidence>
<dbReference type="GO" id="GO:0003697">
    <property type="term" value="F:single-stranded DNA binding"/>
    <property type="evidence" value="ECO:0007669"/>
    <property type="project" value="InterPro"/>
</dbReference>
<dbReference type="STRING" id="50990.A0A4Y7QGL3"/>
<reference evidence="9 10" key="1">
    <citation type="submission" date="2018-06" db="EMBL/GenBank/DDBJ databases">
        <title>A transcriptomic atlas of mushroom development highlights an independent origin of complex multicellularity.</title>
        <authorList>
            <consortium name="DOE Joint Genome Institute"/>
            <person name="Krizsan K."/>
            <person name="Almasi E."/>
            <person name="Merenyi Z."/>
            <person name="Sahu N."/>
            <person name="Viragh M."/>
            <person name="Koszo T."/>
            <person name="Mondo S."/>
            <person name="Kiss B."/>
            <person name="Balint B."/>
            <person name="Kues U."/>
            <person name="Barry K."/>
            <person name="Hegedus J.C."/>
            <person name="Henrissat B."/>
            <person name="Johnson J."/>
            <person name="Lipzen A."/>
            <person name="Ohm R."/>
            <person name="Nagy I."/>
            <person name="Pangilinan J."/>
            <person name="Yan J."/>
            <person name="Xiong Y."/>
            <person name="Grigoriev I.V."/>
            <person name="Hibbett D.S."/>
            <person name="Nagy L.G."/>
        </authorList>
    </citation>
    <scope>NUCLEOTIDE SEQUENCE [LARGE SCALE GENOMIC DNA]</scope>
    <source>
        <strain evidence="9 10">SZMC22713</strain>
    </source>
</reference>
<feature type="region of interest" description="Disordered" evidence="8">
    <location>
        <begin position="299"/>
        <end position="452"/>
    </location>
</feature>
<evidence type="ECO:0000256" key="8">
    <source>
        <dbReference type="SAM" id="MobiDB-lite"/>
    </source>
</evidence>
<name>A0A4Y7QGL3_9AGAM</name>
<feature type="compositionally biased region" description="Basic residues" evidence="8">
    <location>
        <begin position="421"/>
        <end position="431"/>
    </location>
</feature>
<dbReference type="Gene3D" id="3.90.1680.10">
    <property type="entry name" value="SOS response associated peptidase-like"/>
    <property type="match status" value="1"/>
</dbReference>
<feature type="compositionally biased region" description="Basic and acidic residues" evidence="8">
    <location>
        <begin position="351"/>
        <end position="374"/>
    </location>
</feature>
<dbReference type="PANTHER" id="PTHR13604:SF0">
    <property type="entry name" value="ABASIC SITE PROCESSING PROTEIN HMCES"/>
    <property type="match status" value="1"/>
</dbReference>
<organism evidence="9 10">
    <name type="scientific">Rickenella mellea</name>
    <dbReference type="NCBI Taxonomy" id="50990"/>
    <lineage>
        <taxon>Eukaryota</taxon>
        <taxon>Fungi</taxon>
        <taxon>Dikarya</taxon>
        <taxon>Basidiomycota</taxon>
        <taxon>Agaricomycotina</taxon>
        <taxon>Agaricomycetes</taxon>
        <taxon>Hymenochaetales</taxon>
        <taxon>Rickenellaceae</taxon>
        <taxon>Rickenella</taxon>
    </lineage>
</organism>
<protein>
    <submittedName>
        <fullName evidence="9">DUF159-domain-containing protein</fullName>
    </submittedName>
</protein>
<keyword evidence="4" id="KW-0378">Hydrolase</keyword>
<dbReference type="GO" id="GO:0016829">
    <property type="term" value="F:lyase activity"/>
    <property type="evidence" value="ECO:0007669"/>
    <property type="project" value="UniProtKB-KW"/>
</dbReference>
<keyword evidence="2" id="KW-0645">Protease</keyword>
<dbReference type="OrthoDB" id="2111841at2759"/>
<evidence type="ECO:0000256" key="6">
    <source>
        <dbReference type="ARBA" id="ARBA00023125"/>
    </source>
</evidence>
<keyword evidence="7" id="KW-0456">Lyase</keyword>
<feature type="compositionally biased region" description="Basic and acidic residues" evidence="8">
    <location>
        <begin position="381"/>
        <end position="391"/>
    </location>
</feature>
<proteinExistence type="inferred from homology"/>
<feature type="compositionally biased region" description="Polar residues" evidence="8">
    <location>
        <begin position="439"/>
        <end position="452"/>
    </location>
</feature>
<comment type="similarity">
    <text evidence="1">Belongs to the SOS response-associated peptidase family.</text>
</comment>
<keyword evidence="5" id="KW-0190">Covalent protein-DNA linkage</keyword>
<evidence type="ECO:0000256" key="7">
    <source>
        <dbReference type="ARBA" id="ARBA00023239"/>
    </source>
</evidence>
<evidence type="ECO:0000256" key="3">
    <source>
        <dbReference type="ARBA" id="ARBA00022763"/>
    </source>
</evidence>
<evidence type="ECO:0000313" key="10">
    <source>
        <dbReference type="Proteomes" id="UP000294933"/>
    </source>
</evidence>
<dbReference type="SUPFAM" id="SSF143081">
    <property type="entry name" value="BB1717-like"/>
    <property type="match status" value="1"/>
</dbReference>
<evidence type="ECO:0000256" key="5">
    <source>
        <dbReference type="ARBA" id="ARBA00023124"/>
    </source>
</evidence>
<dbReference type="EMBL" id="ML170160">
    <property type="protein sequence ID" value="TDL26787.1"/>
    <property type="molecule type" value="Genomic_DNA"/>
</dbReference>
<feature type="region of interest" description="Disordered" evidence="8">
    <location>
        <begin position="52"/>
        <end position="106"/>
    </location>
</feature>
<accession>A0A4Y7QGL3</accession>
<keyword evidence="6" id="KW-0238">DNA-binding</keyword>
<dbReference type="VEuPathDB" id="FungiDB:BD410DRAFT_782847"/>
<dbReference type="GO" id="GO:0008233">
    <property type="term" value="F:peptidase activity"/>
    <property type="evidence" value="ECO:0007669"/>
    <property type="project" value="UniProtKB-KW"/>
</dbReference>
<dbReference type="GO" id="GO:0006508">
    <property type="term" value="P:proteolysis"/>
    <property type="evidence" value="ECO:0007669"/>
    <property type="project" value="UniProtKB-KW"/>
</dbReference>
<dbReference type="GO" id="GO:0106300">
    <property type="term" value="P:protein-DNA covalent cross-linking repair"/>
    <property type="evidence" value="ECO:0007669"/>
    <property type="project" value="InterPro"/>
</dbReference>
<gene>
    <name evidence="9" type="ORF">BD410DRAFT_782847</name>
</gene>
<dbReference type="AlphaFoldDB" id="A0A4Y7QGL3"/>
<dbReference type="PANTHER" id="PTHR13604">
    <property type="entry name" value="DC12-RELATED"/>
    <property type="match status" value="1"/>
</dbReference>
<sequence>MCGRFSLGLARHNIALAVQDAHPNMDLGEWVNEDAFYPRYNIAPHSQAPVVRRRNAPGAHQRASGSGSGTNSNENSNDNIASTSKPTASASSSRAHTTGGTTREEEEVVLHTMKWGLVPHWSKHEDRSLSTTNARSENLVNGGGMWKSIMGRKRCAVVCEGYYEWLNRGKDKLPHFTKHKDGKVMLLAGLYDVVYLEGSSEPLWSFTIVTTDACKEFEWLHDRQPVILTNDADLKTWLDTSSEAWSSALTQIVKPYHDDKRPLDCYQVPKEVGKVGTESASFIQPVALRKDGIQALFSKQKQTQSGGQAGTGSGAASSSKSKMVNSPVKTETPWLMPTYKAANKDAKRKRSESPVESKPDVKSKRKNVKAEKEGTSTMTTRSKDEKKKALVKDNNAPQSDEDDEDVKVAGASSSSSAAKSPTKRTPKKSPSKVKPAASGTPNARITQFFSQK</sequence>
<feature type="compositionally biased region" description="Low complexity" evidence="8">
    <location>
        <begin position="69"/>
        <end position="101"/>
    </location>
</feature>
<dbReference type="Proteomes" id="UP000294933">
    <property type="component" value="Unassembled WGS sequence"/>
</dbReference>
<dbReference type="InterPro" id="IPR003738">
    <property type="entry name" value="SRAP"/>
</dbReference>
<keyword evidence="10" id="KW-1185">Reference proteome</keyword>
<evidence type="ECO:0000256" key="4">
    <source>
        <dbReference type="ARBA" id="ARBA00022801"/>
    </source>
</evidence>